<sequence>MTASVPRQSRDAVESASPLHSVPSGGWVSALPGKASLRRAGRDWDAVRLDPTIGPTVYERMRDATHGEAGPVILDPYAGWHYWLVRPGATTHWDFPGVVCRSTGGWVTVVHAARTTGPGPHWLSPPHPDGRLAHAVLLHAVIRSVVGGA</sequence>
<dbReference type="Proteomes" id="UP001206206">
    <property type="component" value="Unassembled WGS sequence"/>
</dbReference>
<evidence type="ECO:0000313" key="3">
    <source>
        <dbReference type="Proteomes" id="UP001206206"/>
    </source>
</evidence>
<name>A0ABT1PK88_9ACTN</name>
<keyword evidence="3" id="KW-1185">Reference proteome</keyword>
<evidence type="ECO:0000256" key="1">
    <source>
        <dbReference type="SAM" id="MobiDB-lite"/>
    </source>
</evidence>
<dbReference type="EMBL" id="JANFNH010000049">
    <property type="protein sequence ID" value="MCQ4045787.1"/>
    <property type="molecule type" value="Genomic_DNA"/>
</dbReference>
<organism evidence="2 3">
    <name type="scientific">Streptantibioticus rubrisoli</name>
    <dbReference type="NCBI Taxonomy" id="1387313"/>
    <lineage>
        <taxon>Bacteria</taxon>
        <taxon>Bacillati</taxon>
        <taxon>Actinomycetota</taxon>
        <taxon>Actinomycetes</taxon>
        <taxon>Kitasatosporales</taxon>
        <taxon>Streptomycetaceae</taxon>
        <taxon>Streptantibioticus</taxon>
    </lineage>
</organism>
<gene>
    <name evidence="2" type="ORF">NON19_28075</name>
</gene>
<protein>
    <recommendedName>
        <fullName evidence="4">DNA primase/polymerase bifunctional N-terminal domain-containing protein</fullName>
    </recommendedName>
</protein>
<comment type="caution">
    <text evidence="2">The sequence shown here is derived from an EMBL/GenBank/DDBJ whole genome shotgun (WGS) entry which is preliminary data.</text>
</comment>
<dbReference type="RefSeq" id="WP_255931939.1">
    <property type="nucleotide sequence ID" value="NZ_JANFNH010000049.1"/>
</dbReference>
<evidence type="ECO:0000313" key="2">
    <source>
        <dbReference type="EMBL" id="MCQ4045787.1"/>
    </source>
</evidence>
<accession>A0ABT1PK88</accession>
<reference evidence="2 3" key="1">
    <citation type="submission" date="2022-06" db="EMBL/GenBank/DDBJ databases">
        <title>Draft genome sequence of type strain Streptomyces rubrisoli DSM 42083.</title>
        <authorList>
            <person name="Duangmal K."/>
            <person name="Klaysubun C."/>
        </authorList>
    </citation>
    <scope>NUCLEOTIDE SEQUENCE [LARGE SCALE GENOMIC DNA]</scope>
    <source>
        <strain evidence="2 3">DSM 42083</strain>
    </source>
</reference>
<evidence type="ECO:0008006" key="4">
    <source>
        <dbReference type="Google" id="ProtNLM"/>
    </source>
</evidence>
<feature type="region of interest" description="Disordered" evidence="1">
    <location>
        <begin position="1"/>
        <end position="24"/>
    </location>
</feature>
<proteinExistence type="predicted"/>